<sequence>MLGRKKAPFLGIDISSSVVKVLELNKKGDRYTVESYAVEPLPVNAVVENRIENRDEVAGAIRRAVKRSGTKTKEAAVAVSANSAITKTVSFPATLSDRELEENVMLEAENYIPYPLDEVRLDFEVLGTSATDVDAVDVLLAASRRQNVDARTEVIEKAGLKPMLVDVEAYTMENAFELIARQLPHHGQGLTVAVADVGATVTTLHVLVDGKIVFTREQTFGGRMLTEDIERHYGMSYQEAGRAKKDGSLPDDYGPKVLEPFKRTMTMTVTRALQFFFSASTQYQSIDHIILAGGCASIKGVAEMIEEETGTSTSVANPFSDMVLGSRVKIQALSNDAPSMMIACGLAMRSFD</sequence>
<dbReference type="PANTHER" id="PTHR32432">
    <property type="entry name" value="CELL DIVISION PROTEIN FTSA-RELATED"/>
    <property type="match status" value="1"/>
</dbReference>
<dbReference type="PANTHER" id="PTHR32432:SF3">
    <property type="entry name" value="ETHANOLAMINE UTILIZATION PROTEIN EUTJ"/>
    <property type="match status" value="1"/>
</dbReference>
<reference evidence="2 3" key="1">
    <citation type="submission" date="2014-09" db="EMBL/GenBank/DDBJ databases">
        <authorList>
            <person name="Grob C."/>
            <person name="Taubert M."/>
            <person name="Howat A.M."/>
            <person name="Burns O.J."/>
            <person name="Dixon J.L."/>
            <person name="Chen Y."/>
            <person name="Murrell J.C."/>
        </authorList>
    </citation>
    <scope>NUCLEOTIDE SEQUENCE [LARGE SCALE GENOMIC DNA]</scope>
    <source>
        <strain evidence="2">L4</strain>
    </source>
</reference>
<dbReference type="AlphaFoldDB" id="A0A0A0BIE3"/>
<dbReference type="InterPro" id="IPR003494">
    <property type="entry name" value="SHS2_FtsA"/>
</dbReference>
<accession>A0A0A0BIE3</accession>
<dbReference type="InterPro" id="IPR043129">
    <property type="entry name" value="ATPase_NBD"/>
</dbReference>
<dbReference type="SUPFAM" id="SSF53067">
    <property type="entry name" value="Actin-like ATPase domain"/>
    <property type="match status" value="2"/>
</dbReference>
<dbReference type="InterPro" id="IPR005883">
    <property type="entry name" value="PilM"/>
</dbReference>
<dbReference type="SMART" id="SM00842">
    <property type="entry name" value="FtsA"/>
    <property type="match status" value="1"/>
</dbReference>
<gene>
    <name evidence="2" type="primary">pilM</name>
    <name evidence="2" type="ORF">LP43_0066</name>
</gene>
<dbReference type="RefSeq" id="WP_036310874.1">
    <property type="nucleotide sequence ID" value="NZ_JRQD01000001.1"/>
</dbReference>
<dbReference type="InterPro" id="IPR050696">
    <property type="entry name" value="FtsA/MreB"/>
</dbReference>
<dbReference type="Gene3D" id="3.30.1490.300">
    <property type="match status" value="1"/>
</dbReference>
<dbReference type="PIRSF" id="PIRSF019169">
    <property type="entry name" value="PilM"/>
    <property type="match status" value="1"/>
</dbReference>
<dbReference type="Proteomes" id="UP000029999">
    <property type="component" value="Unassembled WGS sequence"/>
</dbReference>
<dbReference type="Pfam" id="PF11104">
    <property type="entry name" value="PilM_2"/>
    <property type="match status" value="1"/>
</dbReference>
<dbReference type="STRING" id="392484.LP43_0066"/>
<evidence type="ECO:0000313" key="3">
    <source>
        <dbReference type="Proteomes" id="UP000029999"/>
    </source>
</evidence>
<dbReference type="CDD" id="cd24049">
    <property type="entry name" value="ASKHA_NBD_PilM"/>
    <property type="match status" value="1"/>
</dbReference>
<name>A0A0A0BIE3_9GAMM</name>
<proteinExistence type="predicted"/>
<evidence type="ECO:0000313" key="2">
    <source>
        <dbReference type="EMBL" id="KGM07650.1"/>
    </source>
</evidence>
<evidence type="ECO:0000259" key="1">
    <source>
        <dbReference type="SMART" id="SM00842"/>
    </source>
</evidence>
<organism evidence="2 3">
    <name type="scientific">Methylophaga thiooxydans</name>
    <dbReference type="NCBI Taxonomy" id="392484"/>
    <lineage>
        <taxon>Bacteria</taxon>
        <taxon>Pseudomonadati</taxon>
        <taxon>Pseudomonadota</taxon>
        <taxon>Gammaproteobacteria</taxon>
        <taxon>Thiotrichales</taxon>
        <taxon>Piscirickettsiaceae</taxon>
        <taxon>Methylophaga</taxon>
    </lineage>
</organism>
<dbReference type="EMBL" id="JRQD01000001">
    <property type="protein sequence ID" value="KGM07650.1"/>
    <property type="molecule type" value="Genomic_DNA"/>
</dbReference>
<feature type="domain" description="SHS2" evidence="1">
    <location>
        <begin position="9"/>
        <end position="176"/>
    </location>
</feature>
<dbReference type="Gene3D" id="3.30.420.40">
    <property type="match status" value="2"/>
</dbReference>
<dbReference type="GO" id="GO:0051301">
    <property type="term" value="P:cell division"/>
    <property type="evidence" value="ECO:0007669"/>
    <property type="project" value="InterPro"/>
</dbReference>
<protein>
    <submittedName>
        <fullName evidence="2">Type IV pilus biogenesis protein PilM</fullName>
    </submittedName>
</protein>
<dbReference type="NCBIfam" id="TIGR01175">
    <property type="entry name" value="pilM"/>
    <property type="match status" value="1"/>
</dbReference>
<comment type="caution">
    <text evidence="2">The sequence shown here is derived from an EMBL/GenBank/DDBJ whole genome shotgun (WGS) entry which is preliminary data.</text>
</comment>